<dbReference type="AlphaFoldDB" id="A0A7W3P6F5"/>
<evidence type="ECO:0000313" key="2">
    <source>
        <dbReference type="Proteomes" id="UP000523079"/>
    </source>
</evidence>
<sequence length="147" mass="16355">MTDNEMPDPLEIVNEQDALNAFFPDGRIDLTIPVQVAALWLGGLDPTGDRGTAEQLTYQPANWDLDDVARLTDGFGVALNAEPSTDPDICWVKLRANTEHNVRAFGTAQIREGAWLTMVRLDDGTWRVWGMSPLDDRPTVDRIYGRG</sequence>
<organism evidence="1 2">
    <name type="scientific">Microlunatus kandeliicorticis</name>
    <dbReference type="NCBI Taxonomy" id="1759536"/>
    <lineage>
        <taxon>Bacteria</taxon>
        <taxon>Bacillati</taxon>
        <taxon>Actinomycetota</taxon>
        <taxon>Actinomycetes</taxon>
        <taxon>Propionibacteriales</taxon>
        <taxon>Propionibacteriaceae</taxon>
        <taxon>Microlunatus</taxon>
    </lineage>
</organism>
<proteinExistence type="predicted"/>
<dbReference type="Proteomes" id="UP000523079">
    <property type="component" value="Unassembled WGS sequence"/>
</dbReference>
<reference evidence="1 2" key="1">
    <citation type="submission" date="2020-07" db="EMBL/GenBank/DDBJ databases">
        <title>Sequencing the genomes of 1000 actinobacteria strains.</title>
        <authorList>
            <person name="Klenk H.-P."/>
        </authorList>
    </citation>
    <scope>NUCLEOTIDE SEQUENCE [LARGE SCALE GENOMIC DNA]</scope>
    <source>
        <strain evidence="1 2">DSM 100723</strain>
    </source>
</reference>
<dbReference type="RefSeq" id="WP_182560553.1">
    <property type="nucleotide sequence ID" value="NZ_JACGWT010000004.1"/>
</dbReference>
<gene>
    <name evidence="1" type="ORF">FHX74_002551</name>
</gene>
<accession>A0A7W3P6F5</accession>
<comment type="caution">
    <text evidence="1">The sequence shown here is derived from an EMBL/GenBank/DDBJ whole genome shotgun (WGS) entry which is preliminary data.</text>
</comment>
<keyword evidence="2" id="KW-1185">Reference proteome</keyword>
<evidence type="ECO:0000313" key="1">
    <source>
        <dbReference type="EMBL" id="MBA8794923.1"/>
    </source>
</evidence>
<dbReference type="EMBL" id="JACGWT010000004">
    <property type="protein sequence ID" value="MBA8794923.1"/>
    <property type="molecule type" value="Genomic_DNA"/>
</dbReference>
<protein>
    <submittedName>
        <fullName evidence="1">Uncharacterized protein</fullName>
    </submittedName>
</protein>
<name>A0A7W3P6F5_9ACTN</name>